<dbReference type="OrthoDB" id="9131762at2"/>
<keyword evidence="5" id="KW-1185">Reference proteome</keyword>
<dbReference type="PATRIC" id="fig|171383.3.peg.3819"/>
<dbReference type="STRING" id="171383.AKJ31_18725"/>
<dbReference type="RefSeq" id="WP_053410595.1">
    <property type="nucleotide sequence ID" value="NZ_LHPI01000020.1"/>
</dbReference>
<comment type="similarity">
    <text evidence="2">Belongs to the YejK family.</text>
</comment>
<dbReference type="GO" id="GO:0003690">
    <property type="term" value="F:double-stranded DNA binding"/>
    <property type="evidence" value="ECO:0007669"/>
    <property type="project" value="TreeGrafter"/>
</dbReference>
<evidence type="ECO:0008006" key="6">
    <source>
        <dbReference type="Google" id="ProtNLM"/>
    </source>
</evidence>
<comment type="caution">
    <text evidence="4">The sequence shown here is derived from an EMBL/GenBank/DDBJ whole genome shotgun (WGS) entry which is preliminary data.</text>
</comment>
<organism evidence="4 5">
    <name type="scientific">Vibrio hepatarius</name>
    <dbReference type="NCBI Taxonomy" id="171383"/>
    <lineage>
        <taxon>Bacteria</taxon>
        <taxon>Pseudomonadati</taxon>
        <taxon>Pseudomonadota</taxon>
        <taxon>Gammaproteobacteria</taxon>
        <taxon>Vibrionales</taxon>
        <taxon>Vibrionaceae</taxon>
        <taxon>Vibrio</taxon>
        <taxon>Vibrio oreintalis group</taxon>
    </lineage>
</organism>
<evidence type="ECO:0000313" key="4">
    <source>
        <dbReference type="EMBL" id="KOO06125.1"/>
    </source>
</evidence>
<dbReference type="PANTHER" id="PTHR38772">
    <property type="match status" value="1"/>
</dbReference>
<dbReference type="PANTHER" id="PTHR38772:SF1">
    <property type="entry name" value="NUCLEOID-ASSOCIATED PROTEIN YEJK"/>
    <property type="match status" value="1"/>
</dbReference>
<dbReference type="GO" id="GO:0043590">
    <property type="term" value="C:bacterial nucleoid"/>
    <property type="evidence" value="ECO:0007669"/>
    <property type="project" value="TreeGrafter"/>
</dbReference>
<dbReference type="AlphaFoldDB" id="A0A0M0HVN3"/>
<dbReference type="GO" id="GO:0003727">
    <property type="term" value="F:single-stranded RNA binding"/>
    <property type="evidence" value="ECO:0007669"/>
    <property type="project" value="TreeGrafter"/>
</dbReference>
<name>A0A0M0HVN3_9VIBR</name>
<dbReference type="Proteomes" id="UP000037530">
    <property type="component" value="Unassembled WGS sequence"/>
</dbReference>
<comment type="subcellular location">
    <subcellularLocation>
        <location evidence="1">Cytoplasm</location>
        <location evidence="1">Nucleoid</location>
    </subcellularLocation>
</comment>
<evidence type="ECO:0000256" key="3">
    <source>
        <dbReference type="ARBA" id="ARBA00022490"/>
    </source>
</evidence>
<dbReference type="Pfam" id="PF04245">
    <property type="entry name" value="NA37"/>
    <property type="match status" value="1"/>
</dbReference>
<evidence type="ECO:0000256" key="1">
    <source>
        <dbReference type="ARBA" id="ARBA00004453"/>
    </source>
</evidence>
<reference evidence="5" key="1">
    <citation type="submission" date="2015-08" db="EMBL/GenBank/DDBJ databases">
        <title>Vibrio galatheae sp. nov., a novel member of the Vibrionaceae family isolated from the Solomon Islands.</title>
        <authorList>
            <person name="Giubergia S."/>
            <person name="Machado H."/>
            <person name="Mateiu R.V."/>
            <person name="Gram L."/>
        </authorList>
    </citation>
    <scope>NUCLEOTIDE SEQUENCE [LARGE SCALE GENOMIC DNA]</scope>
    <source>
        <strain evidence="5">DSM 19134</strain>
    </source>
</reference>
<evidence type="ECO:0000313" key="5">
    <source>
        <dbReference type="Proteomes" id="UP000037530"/>
    </source>
</evidence>
<protein>
    <recommendedName>
        <fullName evidence="6">Nucleoid-associated protein</fullName>
    </recommendedName>
</protein>
<evidence type="ECO:0000256" key="2">
    <source>
        <dbReference type="ARBA" id="ARBA00009035"/>
    </source>
</evidence>
<keyword evidence="3" id="KW-0963">Cytoplasm</keyword>
<dbReference type="InterPro" id="IPR007358">
    <property type="entry name" value="Nucleoid_associated_NdpA"/>
</dbReference>
<sequence length="342" mass="38398">MAIKNVILHEVTRKNDGDPVVTNLRDEENSIEGLGSKLTEQLIELFSQSTLNIGEFGVDGDSTLEPAFEQQLKRLQNKEKTFVETTKDMAERFADIIREPKLQSVKGGILAFYMYEYRENTLLAITVLNRIDGINASKDLDLSSATIIDLNRLHLGASINLTDWDEGLSTRYIKFKTGRSVEMRDYFESFIGCQRDKQAATRETSALKTAIKTYSSELGLGSDETQSKLDSAHSFIQEQQKAGKEVLLTHVANAVFPDSTDDFLAIARNDEHQLSEQIAISSAELKRYVRLSGRGKGVSISFDNELLGKTVTFENEQLIFTDIPETLKQSIIDLQREAKDND</sequence>
<dbReference type="EMBL" id="LHPI01000020">
    <property type="protein sequence ID" value="KOO06125.1"/>
    <property type="molecule type" value="Genomic_DNA"/>
</dbReference>
<accession>A0A0M0HVN3</accession>
<gene>
    <name evidence="4" type="ORF">AKJ31_18725</name>
</gene>
<proteinExistence type="inferred from homology"/>